<evidence type="ECO:0000313" key="2">
    <source>
        <dbReference type="Proteomes" id="UP000555836"/>
    </source>
</evidence>
<reference evidence="1 2" key="1">
    <citation type="submission" date="2020-04" db="EMBL/GenBank/DDBJ databases">
        <title>Whole-genome sequencing of Vibrio spp. from China reveals different genetic environments of blaCTX-M-14 among diverse lineages.</title>
        <authorList>
            <person name="Zheng Z."/>
            <person name="Ye L."/>
            <person name="Chen S."/>
        </authorList>
    </citation>
    <scope>NUCLEOTIDE SEQUENCE [LARGE SCALE GENOMIC DNA]</scope>
    <source>
        <strain evidence="1 2">Vb0574</strain>
    </source>
</reference>
<dbReference type="EMBL" id="JABCLD010001960">
    <property type="protein sequence ID" value="NMU28376.1"/>
    <property type="molecule type" value="Genomic_DNA"/>
</dbReference>
<gene>
    <name evidence="1" type="ORF">HKB21_22445</name>
</gene>
<name>A0A7Y0S8L3_VIBPH</name>
<sequence length="113" mass="12390">MKRNEHLIECATTVLEDTYDMLGDEDLLLMVTDGNGCVLSVVGHHSMQQEMQALGIKQGCFLSEGKIGTNAVNLCISTHIPSEVFAAEHFNRHLHSYASVAAPVFDQFGKLRG</sequence>
<dbReference type="AlphaFoldDB" id="A0A7Y0S8L3"/>
<accession>A0A7Y0S8L3</accession>
<protein>
    <submittedName>
        <fullName evidence="1">Sigma-54-dependent Fis family transcriptional regulator</fullName>
    </submittedName>
</protein>
<evidence type="ECO:0000313" key="1">
    <source>
        <dbReference type="EMBL" id="NMU28376.1"/>
    </source>
</evidence>
<comment type="caution">
    <text evidence="1">The sequence shown here is derived from an EMBL/GenBank/DDBJ whole genome shotgun (WGS) entry which is preliminary data.</text>
</comment>
<dbReference type="InterPro" id="IPR029016">
    <property type="entry name" value="GAF-like_dom_sf"/>
</dbReference>
<feature type="non-terminal residue" evidence="1">
    <location>
        <position position="113"/>
    </location>
</feature>
<dbReference type="Proteomes" id="UP000555836">
    <property type="component" value="Unassembled WGS sequence"/>
</dbReference>
<proteinExistence type="predicted"/>
<organism evidence="1 2">
    <name type="scientific">Vibrio parahaemolyticus</name>
    <dbReference type="NCBI Taxonomy" id="670"/>
    <lineage>
        <taxon>Bacteria</taxon>
        <taxon>Pseudomonadati</taxon>
        <taxon>Pseudomonadota</taxon>
        <taxon>Gammaproteobacteria</taxon>
        <taxon>Vibrionales</taxon>
        <taxon>Vibrionaceae</taxon>
        <taxon>Vibrio</taxon>
    </lineage>
</organism>
<dbReference type="Gene3D" id="3.30.450.40">
    <property type="match status" value="1"/>
</dbReference>